<evidence type="ECO:0000256" key="1">
    <source>
        <dbReference type="ARBA" id="ARBA00004196"/>
    </source>
</evidence>
<dbReference type="InParanoid" id="D7FUB6"/>
<dbReference type="InterPro" id="IPR003368">
    <property type="entry name" value="POMP_repeat"/>
</dbReference>
<evidence type="ECO:0000313" key="8">
    <source>
        <dbReference type="EMBL" id="CBJ26186.1"/>
    </source>
</evidence>
<reference evidence="8 9" key="1">
    <citation type="journal article" date="2010" name="Nature">
        <title>The Ectocarpus genome and the independent evolution of multicellularity in brown algae.</title>
        <authorList>
            <person name="Cock J.M."/>
            <person name="Sterck L."/>
            <person name="Rouze P."/>
            <person name="Scornet D."/>
            <person name="Allen A.E."/>
            <person name="Amoutzias G."/>
            <person name="Anthouard V."/>
            <person name="Artiguenave F."/>
            <person name="Aury J.M."/>
            <person name="Badger J.H."/>
            <person name="Beszteri B."/>
            <person name="Billiau K."/>
            <person name="Bonnet E."/>
            <person name="Bothwell J.H."/>
            <person name="Bowler C."/>
            <person name="Boyen C."/>
            <person name="Brownlee C."/>
            <person name="Carrano C.J."/>
            <person name="Charrier B."/>
            <person name="Cho G.Y."/>
            <person name="Coelho S.M."/>
            <person name="Collen J."/>
            <person name="Corre E."/>
            <person name="Da Silva C."/>
            <person name="Delage L."/>
            <person name="Delaroque N."/>
            <person name="Dittami S.M."/>
            <person name="Doulbeau S."/>
            <person name="Elias M."/>
            <person name="Farnham G."/>
            <person name="Gachon C.M."/>
            <person name="Gschloessl B."/>
            <person name="Heesch S."/>
            <person name="Jabbari K."/>
            <person name="Jubin C."/>
            <person name="Kawai H."/>
            <person name="Kimura K."/>
            <person name="Kloareg B."/>
            <person name="Kupper F.C."/>
            <person name="Lang D."/>
            <person name="Le Bail A."/>
            <person name="Leblanc C."/>
            <person name="Lerouge P."/>
            <person name="Lohr M."/>
            <person name="Lopez P.J."/>
            <person name="Martens C."/>
            <person name="Maumus F."/>
            <person name="Michel G."/>
            <person name="Miranda-Saavedra D."/>
            <person name="Morales J."/>
            <person name="Moreau H."/>
            <person name="Motomura T."/>
            <person name="Nagasato C."/>
            <person name="Napoli C.A."/>
            <person name="Nelson D.R."/>
            <person name="Nyvall-Collen P."/>
            <person name="Peters A.F."/>
            <person name="Pommier C."/>
            <person name="Potin P."/>
            <person name="Poulain J."/>
            <person name="Quesneville H."/>
            <person name="Read B."/>
            <person name="Rensing S.A."/>
            <person name="Ritter A."/>
            <person name="Rousvoal S."/>
            <person name="Samanta M."/>
            <person name="Samson G."/>
            <person name="Schroeder D.C."/>
            <person name="Segurens B."/>
            <person name="Strittmatter M."/>
            <person name="Tonon T."/>
            <person name="Tregear J.W."/>
            <person name="Valentin K."/>
            <person name="von Dassow P."/>
            <person name="Yamagishi T."/>
            <person name="Van de Peer Y."/>
            <person name="Wincker P."/>
        </authorList>
    </citation>
    <scope>NUCLEOTIDE SEQUENCE [LARGE SCALE GENOMIC DNA]</scope>
    <source>
        <strain evidence="9">Ec32 / CCAP1310/4</strain>
    </source>
</reference>
<protein>
    <recommendedName>
        <fullName evidence="10">Polymorphic outer membrane protein</fullName>
    </recommendedName>
</protein>
<gene>
    <name evidence="8" type="ORF">Esi_0027_0018</name>
</gene>
<keyword evidence="4" id="KW-0964">Secreted</keyword>
<evidence type="ECO:0000256" key="7">
    <source>
        <dbReference type="ARBA" id="ARBA00023237"/>
    </source>
</evidence>
<dbReference type="Proteomes" id="UP000002630">
    <property type="component" value="Linkage Group LG09"/>
</dbReference>
<dbReference type="EMBL" id="FN648453">
    <property type="protein sequence ID" value="CBJ26186.1"/>
    <property type="molecule type" value="Genomic_DNA"/>
</dbReference>
<evidence type="ECO:0000313" key="9">
    <source>
        <dbReference type="Proteomes" id="UP000002630"/>
    </source>
</evidence>
<evidence type="ECO:0000256" key="3">
    <source>
        <dbReference type="ARBA" id="ARBA00004613"/>
    </source>
</evidence>
<organism evidence="8 9">
    <name type="scientific">Ectocarpus siliculosus</name>
    <name type="common">Brown alga</name>
    <name type="synonym">Conferva siliculosa</name>
    <dbReference type="NCBI Taxonomy" id="2880"/>
    <lineage>
        <taxon>Eukaryota</taxon>
        <taxon>Sar</taxon>
        <taxon>Stramenopiles</taxon>
        <taxon>Ochrophyta</taxon>
        <taxon>PX clade</taxon>
        <taxon>Phaeophyceae</taxon>
        <taxon>Ectocarpales</taxon>
        <taxon>Ectocarpaceae</taxon>
        <taxon>Ectocarpus</taxon>
    </lineage>
</organism>
<keyword evidence="5" id="KW-0732">Signal</keyword>
<dbReference type="SUPFAM" id="SSF51126">
    <property type="entry name" value="Pectin lyase-like"/>
    <property type="match status" value="2"/>
</dbReference>
<dbReference type="PANTHER" id="PTHR11319:SF35">
    <property type="entry name" value="OUTER MEMBRANE PROTEIN PMPC-RELATED"/>
    <property type="match status" value="1"/>
</dbReference>
<dbReference type="PANTHER" id="PTHR11319">
    <property type="entry name" value="G PROTEIN-COUPLED RECEPTOR-RELATED"/>
    <property type="match status" value="1"/>
</dbReference>
<keyword evidence="7" id="KW-0998">Cell outer membrane</keyword>
<comment type="subcellular location">
    <subcellularLocation>
        <location evidence="1">Cell envelope</location>
    </subcellularLocation>
    <subcellularLocation>
        <location evidence="2">Cell outer membrane</location>
    </subcellularLocation>
    <subcellularLocation>
        <location evidence="3">Secreted</location>
    </subcellularLocation>
</comment>
<dbReference type="OrthoDB" id="5950997at2759"/>
<dbReference type="InterPro" id="IPR011050">
    <property type="entry name" value="Pectin_lyase_fold/virulence"/>
</dbReference>
<evidence type="ECO:0000256" key="6">
    <source>
        <dbReference type="ARBA" id="ARBA00023136"/>
    </source>
</evidence>
<evidence type="ECO:0008006" key="10">
    <source>
        <dbReference type="Google" id="ProtNLM"/>
    </source>
</evidence>
<dbReference type="AlphaFoldDB" id="D7FUB6"/>
<proteinExistence type="predicted"/>
<dbReference type="OMA" id="ECHREEA"/>
<evidence type="ECO:0000256" key="4">
    <source>
        <dbReference type="ARBA" id="ARBA00022525"/>
    </source>
</evidence>
<keyword evidence="9" id="KW-1185">Reference proteome</keyword>
<dbReference type="NCBIfam" id="TIGR01376">
    <property type="entry name" value="POMP_repeat"/>
    <property type="match status" value="2"/>
</dbReference>
<keyword evidence="6" id="KW-0472">Membrane</keyword>
<name>D7FUB6_ECTSI</name>
<accession>D7FUB6</accession>
<dbReference type="GO" id="GO:0005576">
    <property type="term" value="C:extracellular region"/>
    <property type="evidence" value="ECO:0007669"/>
    <property type="project" value="UniProtKB-SubCell"/>
</dbReference>
<sequence>MDGSQLELDSVSVVGSFGPAVEASESQVTATDCTFSNNNGSSSLAGAIFVYLGNLTIGGDTRFLENQGSAIGVWNILNSFDRASITGKTTFSDNSADLRGGAIYASYTAFSIDGETSFINNRASETGGAIYMLSSTLAATGNTSVLDNVAPSGGAVDVFRGAFSTGGQTTFVENTSGGVGGALAISQDSTLSVSGLTTFLENKADNNGGMAFFSSGSLEGSGPVNTTACVFERNSADDGGAFYSAAGYDLVQDCSFQANFAALSGGALLHSGVLVGVHNTAFQANRAGEDGLAIMSLGIAENFTDVTFAENTFYCAPGQYGSDAHFLDEEVADTCRLEVVCSRCVSSPCEDDDMLDNGISVLEDNVVPHCKAVAVGVNVSGNAGTTLQTLDLESGYYRTSAESDIILECHREEACVGGSTAGEYCATGYQGAYCAACEEGYASGLQYSCKSCGGDNATSAIGKPLIPDHV</sequence>
<evidence type="ECO:0000256" key="2">
    <source>
        <dbReference type="ARBA" id="ARBA00004442"/>
    </source>
</evidence>
<dbReference type="Pfam" id="PF02415">
    <property type="entry name" value="Chlam_PMP"/>
    <property type="match status" value="2"/>
</dbReference>
<dbReference type="EMBL" id="FN649734">
    <property type="protein sequence ID" value="CBJ26186.1"/>
    <property type="molecule type" value="Genomic_DNA"/>
</dbReference>
<evidence type="ECO:0000256" key="5">
    <source>
        <dbReference type="ARBA" id="ARBA00022729"/>
    </source>
</evidence>